<keyword evidence="2" id="KW-0418">Kinase</keyword>
<feature type="compositionally biased region" description="Basic and acidic residues" evidence="1">
    <location>
        <begin position="82"/>
        <end position="100"/>
    </location>
</feature>
<keyword evidence="3" id="KW-1185">Reference proteome</keyword>
<name>A0ABS6ZEW3_9ACTN</name>
<accession>A0ABS6ZEW3</accession>
<reference evidence="2 3" key="1">
    <citation type="submission" date="2019-12" db="EMBL/GenBank/DDBJ databases">
        <title>Genome sequence of Streptomyces bambusae.</title>
        <authorList>
            <person name="Bansal K."/>
            <person name="Choksket S."/>
            <person name="Korpole S."/>
            <person name="Patil P.B."/>
        </authorList>
    </citation>
    <scope>NUCLEOTIDE SEQUENCE [LARGE SCALE GENOMIC DNA]</scope>
    <source>
        <strain evidence="2 3">SK60</strain>
    </source>
</reference>
<protein>
    <submittedName>
        <fullName evidence="2">Histidine kinase</fullName>
    </submittedName>
</protein>
<dbReference type="EMBL" id="WTFF01000345">
    <property type="protein sequence ID" value="MBW5486136.1"/>
    <property type="molecule type" value="Genomic_DNA"/>
</dbReference>
<feature type="compositionally biased region" description="Low complexity" evidence="1">
    <location>
        <begin position="26"/>
        <end position="37"/>
    </location>
</feature>
<sequence length="100" mass="10640">ADGHSRPGGLPRRIRQASLAPQLKKAQASAAGSAAAQPVADRDAEEVRTRMSALQRGWTAGRRHHAEQSEARSAGTTTGAAGEHDHEHENEQNENEGDGR</sequence>
<evidence type="ECO:0000313" key="3">
    <source>
        <dbReference type="Proteomes" id="UP000812013"/>
    </source>
</evidence>
<feature type="region of interest" description="Disordered" evidence="1">
    <location>
        <begin position="1"/>
        <end position="100"/>
    </location>
</feature>
<feature type="compositionally biased region" description="Basic and acidic residues" evidence="1">
    <location>
        <begin position="40"/>
        <end position="49"/>
    </location>
</feature>
<organism evidence="2 3">
    <name type="scientific">Streptomyces bambusae</name>
    <dbReference type="NCBI Taxonomy" id="1550616"/>
    <lineage>
        <taxon>Bacteria</taxon>
        <taxon>Bacillati</taxon>
        <taxon>Actinomycetota</taxon>
        <taxon>Actinomycetes</taxon>
        <taxon>Kitasatosporales</taxon>
        <taxon>Streptomycetaceae</taxon>
        <taxon>Streptomyces</taxon>
    </lineage>
</organism>
<gene>
    <name evidence="2" type="ORF">GPJ59_30810</name>
</gene>
<proteinExistence type="predicted"/>
<dbReference type="Proteomes" id="UP000812013">
    <property type="component" value="Unassembled WGS sequence"/>
</dbReference>
<comment type="caution">
    <text evidence="2">The sequence shown here is derived from an EMBL/GenBank/DDBJ whole genome shotgun (WGS) entry which is preliminary data.</text>
</comment>
<evidence type="ECO:0000313" key="2">
    <source>
        <dbReference type="EMBL" id="MBW5486136.1"/>
    </source>
</evidence>
<dbReference type="GO" id="GO:0016301">
    <property type="term" value="F:kinase activity"/>
    <property type="evidence" value="ECO:0007669"/>
    <property type="project" value="UniProtKB-KW"/>
</dbReference>
<feature type="non-terminal residue" evidence="2">
    <location>
        <position position="1"/>
    </location>
</feature>
<keyword evidence="2" id="KW-0808">Transferase</keyword>
<evidence type="ECO:0000256" key="1">
    <source>
        <dbReference type="SAM" id="MobiDB-lite"/>
    </source>
</evidence>